<sequence length="57" mass="6144">CKERAGTYDAPALGLLLSALLRRDCLRPARHSAPRIAPQAPRQRPVRPAAHLPVAPA</sequence>
<accession>A0A6J4R238</accession>
<evidence type="ECO:0000256" key="1">
    <source>
        <dbReference type="SAM" id="MobiDB-lite"/>
    </source>
</evidence>
<feature type="non-terminal residue" evidence="2">
    <location>
        <position position="57"/>
    </location>
</feature>
<organism evidence="2">
    <name type="scientific">uncultured Rubrobacteraceae bacterium</name>
    <dbReference type="NCBI Taxonomy" id="349277"/>
    <lineage>
        <taxon>Bacteria</taxon>
        <taxon>Bacillati</taxon>
        <taxon>Actinomycetota</taxon>
        <taxon>Rubrobacteria</taxon>
        <taxon>Rubrobacterales</taxon>
        <taxon>Rubrobacteraceae</taxon>
        <taxon>environmental samples</taxon>
    </lineage>
</organism>
<feature type="region of interest" description="Disordered" evidence="1">
    <location>
        <begin position="32"/>
        <end position="57"/>
    </location>
</feature>
<gene>
    <name evidence="2" type="ORF">AVDCRST_MAG14-2582</name>
</gene>
<evidence type="ECO:0000313" key="2">
    <source>
        <dbReference type="EMBL" id="CAA9461896.1"/>
    </source>
</evidence>
<proteinExistence type="predicted"/>
<protein>
    <submittedName>
        <fullName evidence="2">Uncharacterized protein</fullName>
    </submittedName>
</protein>
<dbReference type="AlphaFoldDB" id="A0A6J4R238"/>
<dbReference type="EMBL" id="CADCVG010000109">
    <property type="protein sequence ID" value="CAA9461896.1"/>
    <property type="molecule type" value="Genomic_DNA"/>
</dbReference>
<reference evidence="2" key="1">
    <citation type="submission" date="2020-02" db="EMBL/GenBank/DDBJ databases">
        <authorList>
            <person name="Meier V. D."/>
        </authorList>
    </citation>
    <scope>NUCLEOTIDE SEQUENCE</scope>
    <source>
        <strain evidence="2">AVDCRST_MAG14</strain>
    </source>
</reference>
<name>A0A6J4R238_9ACTN</name>
<feature type="non-terminal residue" evidence="2">
    <location>
        <position position="1"/>
    </location>
</feature>
<feature type="compositionally biased region" description="Low complexity" evidence="1">
    <location>
        <begin position="34"/>
        <end position="50"/>
    </location>
</feature>